<dbReference type="InterPro" id="IPR003673">
    <property type="entry name" value="CoA-Trfase_fam_III"/>
</dbReference>
<keyword evidence="3" id="KW-1185">Reference proteome</keyword>
<dbReference type="AlphaFoldDB" id="A0A7W6REN8"/>
<dbReference type="PANTHER" id="PTHR48207:SF3">
    <property type="entry name" value="SUCCINATE--HYDROXYMETHYLGLUTARATE COA-TRANSFERASE"/>
    <property type="match status" value="1"/>
</dbReference>
<dbReference type="InterPro" id="IPR050483">
    <property type="entry name" value="CoA-transferase_III_domain"/>
</dbReference>
<dbReference type="InterPro" id="IPR044855">
    <property type="entry name" value="CoA-Trfase_III_dom3_sf"/>
</dbReference>
<dbReference type="Gene3D" id="3.40.50.10540">
    <property type="entry name" value="Crotonobetainyl-coa:carnitine coa-transferase, domain 1"/>
    <property type="match status" value="1"/>
</dbReference>
<reference evidence="2 3" key="1">
    <citation type="submission" date="2020-08" db="EMBL/GenBank/DDBJ databases">
        <title>Genome sequencing of Purple Non-Sulfur Bacteria from various extreme environments.</title>
        <authorList>
            <person name="Mayer M."/>
        </authorList>
    </citation>
    <scope>NUCLEOTIDE SEQUENCE [LARGE SCALE GENOMIC DNA]</scope>
    <source>
        <strain evidence="2 3">JA131</strain>
    </source>
</reference>
<dbReference type="SUPFAM" id="SSF89796">
    <property type="entry name" value="CoA-transferase family III (CaiB/BaiF)"/>
    <property type="match status" value="1"/>
</dbReference>
<sequence length="408" mass="43093">MSSPPPPPPATAAPRPLDGIRILDAATFIAGPFTTAILAEFGAEVIKVEQPGGGDPFRRFGTPTARGDTLAFLSEARNKRSVTLDLRTPAGARVFKALAGRSQVVCENFRPGTLERWGLGWEDLRAVNPALVMLRVSGYGQDGPYADRPGFARIAHAFGGLTHLAGMPDGPPVTPGSTSLGDYMSGLFGAVGVLMALRHAEHTGEGQVIDIALYESVFRVLDELAPRHAADGTVRGREGAGTINACPHGHFPCADGAWVAIACTSDKMFERLTEVMERPDLATPYATTARRLAARATVDGLVEAWTRSMPRDEIVRRCTEGHVPCGPVNTIADIFADPHVAARGNLIEMLAEGVGPVTLPNVLPRLSATPGRVDRAGPPLGADTDAVLREVLGLSDAERAALRAEGVI</sequence>
<evidence type="ECO:0000313" key="2">
    <source>
        <dbReference type="EMBL" id="MBB4266671.1"/>
    </source>
</evidence>
<comment type="caution">
    <text evidence="2">The sequence shown here is derived from an EMBL/GenBank/DDBJ whole genome shotgun (WGS) entry which is preliminary data.</text>
</comment>
<dbReference type="Proteomes" id="UP000554286">
    <property type="component" value="Unassembled WGS sequence"/>
</dbReference>
<organism evidence="2 3">
    <name type="scientific">Roseospira visakhapatnamensis</name>
    <dbReference type="NCBI Taxonomy" id="390880"/>
    <lineage>
        <taxon>Bacteria</taxon>
        <taxon>Pseudomonadati</taxon>
        <taxon>Pseudomonadota</taxon>
        <taxon>Alphaproteobacteria</taxon>
        <taxon>Rhodospirillales</taxon>
        <taxon>Rhodospirillaceae</taxon>
        <taxon>Roseospira</taxon>
    </lineage>
</organism>
<name>A0A7W6REN8_9PROT</name>
<dbReference type="GO" id="GO:0008410">
    <property type="term" value="F:CoA-transferase activity"/>
    <property type="evidence" value="ECO:0007669"/>
    <property type="project" value="TreeGrafter"/>
</dbReference>
<dbReference type="Pfam" id="PF02515">
    <property type="entry name" value="CoA_transf_3"/>
    <property type="match status" value="1"/>
</dbReference>
<keyword evidence="1 2" id="KW-0808">Transferase</keyword>
<proteinExistence type="predicted"/>
<evidence type="ECO:0000256" key="1">
    <source>
        <dbReference type="ARBA" id="ARBA00022679"/>
    </source>
</evidence>
<dbReference type="InterPro" id="IPR023606">
    <property type="entry name" value="CoA-Trfase_III_dom_1_sf"/>
</dbReference>
<dbReference type="RefSeq" id="WP_184045317.1">
    <property type="nucleotide sequence ID" value="NZ_JACIGK010000015.1"/>
</dbReference>
<accession>A0A7W6REN8</accession>
<dbReference type="PANTHER" id="PTHR48207">
    <property type="entry name" value="SUCCINATE--HYDROXYMETHYLGLUTARATE COA-TRANSFERASE"/>
    <property type="match status" value="1"/>
</dbReference>
<dbReference type="Gene3D" id="3.30.1540.10">
    <property type="entry name" value="formyl-coa transferase, domain 3"/>
    <property type="match status" value="1"/>
</dbReference>
<protein>
    <submittedName>
        <fullName evidence="2">Crotonobetainyl-CoA:carnitine CoA-transferase CaiB-like acyl-CoA transferase</fullName>
    </submittedName>
</protein>
<dbReference type="EMBL" id="JACIGK010000015">
    <property type="protein sequence ID" value="MBB4266671.1"/>
    <property type="molecule type" value="Genomic_DNA"/>
</dbReference>
<gene>
    <name evidence="2" type="ORF">GGD89_002303</name>
</gene>
<evidence type="ECO:0000313" key="3">
    <source>
        <dbReference type="Proteomes" id="UP000554286"/>
    </source>
</evidence>